<dbReference type="AlphaFoldDB" id="A0A2T3B6A3"/>
<evidence type="ECO:0000313" key="1">
    <source>
        <dbReference type="EMBL" id="PSS22299.1"/>
    </source>
</evidence>
<keyword evidence="2" id="KW-1185">Reference proteome</keyword>
<dbReference type="EMBL" id="KZ679009">
    <property type="protein sequence ID" value="PSS22299.1"/>
    <property type="molecule type" value="Genomic_DNA"/>
</dbReference>
<dbReference type="GeneID" id="36572763"/>
<dbReference type="InParanoid" id="A0A2T3B6A3"/>
<evidence type="ECO:0000313" key="2">
    <source>
        <dbReference type="Proteomes" id="UP000241818"/>
    </source>
</evidence>
<gene>
    <name evidence="1" type="ORF">M430DRAFT_223762</name>
</gene>
<accession>A0A2T3B6A3</accession>
<organism evidence="1 2">
    <name type="scientific">Amorphotheca resinae ATCC 22711</name>
    <dbReference type="NCBI Taxonomy" id="857342"/>
    <lineage>
        <taxon>Eukaryota</taxon>
        <taxon>Fungi</taxon>
        <taxon>Dikarya</taxon>
        <taxon>Ascomycota</taxon>
        <taxon>Pezizomycotina</taxon>
        <taxon>Leotiomycetes</taxon>
        <taxon>Helotiales</taxon>
        <taxon>Amorphothecaceae</taxon>
        <taxon>Amorphotheca</taxon>
    </lineage>
</organism>
<dbReference type="Proteomes" id="UP000241818">
    <property type="component" value="Unassembled WGS sequence"/>
</dbReference>
<proteinExistence type="predicted"/>
<name>A0A2T3B6A3_AMORE</name>
<protein>
    <submittedName>
        <fullName evidence="1">Uncharacterized protein</fullName>
    </submittedName>
</protein>
<dbReference type="RefSeq" id="XP_024722454.1">
    <property type="nucleotide sequence ID" value="XM_024864682.1"/>
</dbReference>
<reference evidence="1 2" key="1">
    <citation type="journal article" date="2018" name="New Phytol.">
        <title>Comparative genomics and transcriptomics depict ericoid mycorrhizal fungi as versatile saprotrophs and plant mutualists.</title>
        <authorList>
            <person name="Martino E."/>
            <person name="Morin E."/>
            <person name="Grelet G.A."/>
            <person name="Kuo A."/>
            <person name="Kohler A."/>
            <person name="Daghino S."/>
            <person name="Barry K.W."/>
            <person name="Cichocki N."/>
            <person name="Clum A."/>
            <person name="Dockter R.B."/>
            <person name="Hainaut M."/>
            <person name="Kuo R.C."/>
            <person name="LaButti K."/>
            <person name="Lindahl B.D."/>
            <person name="Lindquist E.A."/>
            <person name="Lipzen A."/>
            <person name="Khouja H.R."/>
            <person name="Magnuson J."/>
            <person name="Murat C."/>
            <person name="Ohm R.A."/>
            <person name="Singer S.W."/>
            <person name="Spatafora J.W."/>
            <person name="Wang M."/>
            <person name="Veneault-Fourrey C."/>
            <person name="Henrissat B."/>
            <person name="Grigoriev I.V."/>
            <person name="Martin F.M."/>
            <person name="Perotto S."/>
        </authorList>
    </citation>
    <scope>NUCLEOTIDE SEQUENCE [LARGE SCALE GENOMIC DNA]</scope>
    <source>
        <strain evidence="1 2">ATCC 22711</strain>
    </source>
</reference>
<sequence>MNGRAWRHGLQPPTILLLFSTTPEIRTRYNPFQQVTSKSNISLSKVISLPPSTSLLSVALLSLRASNGKCGDGRISNLGYLRLKAWPFSFPTTNVPVSNFGIWIASLSPVPKGQIISFYLNSEPSWSPSPFYG</sequence>